<keyword evidence="7" id="KW-0238">DNA-binding</keyword>
<dbReference type="Proteomes" id="UP000195602">
    <property type="component" value="Unassembled WGS sequence"/>
</dbReference>
<sequence>MLPYQRFVPEMTYPRPPIPPCTATLTPQNYPCPSPANYQEKSPASYFLPTRITPVGPPSIPYLANPSQYGYPFPSSFPSSLFPPQNVGVQVDRRPSYAGASVIGIDDSPQKNYGFLNQGPILNNNVYNVNYAQTPIPVAMATQKIIPAPKYTCETCGKSFQKSSNLRGHMRIHSAKRPYKCPICSKTFARSHDQKRHYLVHGGEKRFKCGGYLKNGKKWGCGRMFARSDALSRHLRTESGSLCVKALEDEAKEERARSELTKEHYVPNSKPFPQYLPFQNALH</sequence>
<keyword evidence="9" id="KW-0539">Nucleus</keyword>
<dbReference type="KEGG" id="clus:A9F13_03g00770"/>
<keyword evidence="5" id="KW-0862">Zinc</keyword>
<keyword evidence="2" id="KW-0479">Metal-binding</keyword>
<proteinExistence type="predicted"/>
<accession>A0AA91Q2M0</accession>
<evidence type="ECO:0000256" key="2">
    <source>
        <dbReference type="ARBA" id="ARBA00022723"/>
    </source>
</evidence>
<evidence type="ECO:0000259" key="11">
    <source>
        <dbReference type="PROSITE" id="PS50157"/>
    </source>
</evidence>
<evidence type="ECO:0000256" key="6">
    <source>
        <dbReference type="ARBA" id="ARBA00023015"/>
    </source>
</evidence>
<dbReference type="PROSITE" id="PS00028">
    <property type="entry name" value="ZINC_FINGER_C2H2_1"/>
    <property type="match status" value="2"/>
</dbReference>
<evidence type="ECO:0000256" key="9">
    <source>
        <dbReference type="ARBA" id="ARBA00023242"/>
    </source>
</evidence>
<gene>
    <name evidence="12" type="ORF">A9F13_03g00770</name>
</gene>
<evidence type="ECO:0000256" key="8">
    <source>
        <dbReference type="ARBA" id="ARBA00023163"/>
    </source>
</evidence>
<protein>
    <recommendedName>
        <fullName evidence="11">C2H2-type domain-containing protein</fullName>
    </recommendedName>
</protein>
<dbReference type="SMART" id="SM00355">
    <property type="entry name" value="ZnF_C2H2"/>
    <property type="match status" value="2"/>
</dbReference>
<dbReference type="Pfam" id="PF00096">
    <property type="entry name" value="zf-C2H2"/>
    <property type="match status" value="3"/>
</dbReference>
<feature type="domain" description="C2H2-type" evidence="11">
    <location>
        <begin position="151"/>
        <end position="178"/>
    </location>
</feature>
<dbReference type="PANTHER" id="PTHR23235">
    <property type="entry name" value="KRUEPPEL-LIKE TRANSCRIPTION FACTOR"/>
    <property type="match status" value="1"/>
</dbReference>
<evidence type="ECO:0000256" key="5">
    <source>
        <dbReference type="ARBA" id="ARBA00022833"/>
    </source>
</evidence>
<dbReference type="GO" id="GO:0008270">
    <property type="term" value="F:zinc ion binding"/>
    <property type="evidence" value="ECO:0007669"/>
    <property type="project" value="UniProtKB-KW"/>
</dbReference>
<name>A0AA91Q2M0_CLALS</name>
<dbReference type="PROSITE" id="PS50157">
    <property type="entry name" value="ZINC_FINGER_C2H2_2"/>
    <property type="match status" value="3"/>
</dbReference>
<dbReference type="InterPro" id="IPR013087">
    <property type="entry name" value="Znf_C2H2_type"/>
</dbReference>
<organism evidence="12 13">
    <name type="scientific">Clavispora lusitaniae</name>
    <name type="common">Candida lusitaniae</name>
    <dbReference type="NCBI Taxonomy" id="36911"/>
    <lineage>
        <taxon>Eukaryota</taxon>
        <taxon>Fungi</taxon>
        <taxon>Dikarya</taxon>
        <taxon>Ascomycota</taxon>
        <taxon>Saccharomycotina</taxon>
        <taxon>Pichiomycetes</taxon>
        <taxon>Metschnikowiaceae</taxon>
        <taxon>Clavispora</taxon>
    </lineage>
</organism>
<keyword evidence="3" id="KW-0677">Repeat</keyword>
<evidence type="ECO:0000256" key="1">
    <source>
        <dbReference type="ARBA" id="ARBA00004123"/>
    </source>
</evidence>
<evidence type="ECO:0000256" key="7">
    <source>
        <dbReference type="ARBA" id="ARBA00023125"/>
    </source>
</evidence>
<keyword evidence="4 10" id="KW-0863">Zinc-finger</keyword>
<dbReference type="EMBL" id="LYUB02000003">
    <property type="protein sequence ID" value="OVF09952.1"/>
    <property type="molecule type" value="Genomic_DNA"/>
</dbReference>
<feature type="domain" description="C2H2-type" evidence="11">
    <location>
        <begin position="207"/>
        <end position="240"/>
    </location>
</feature>
<dbReference type="PANTHER" id="PTHR23235:SF120">
    <property type="entry name" value="KRUPPEL-LIKE FACTOR 15"/>
    <property type="match status" value="1"/>
</dbReference>
<keyword evidence="6" id="KW-0805">Transcription regulation</keyword>
<dbReference type="GO" id="GO:0005634">
    <property type="term" value="C:nucleus"/>
    <property type="evidence" value="ECO:0007669"/>
    <property type="project" value="UniProtKB-SubCell"/>
</dbReference>
<dbReference type="AlphaFoldDB" id="A0AA91Q2M0"/>
<dbReference type="GO" id="GO:0000981">
    <property type="term" value="F:DNA-binding transcription factor activity, RNA polymerase II-specific"/>
    <property type="evidence" value="ECO:0007669"/>
    <property type="project" value="TreeGrafter"/>
</dbReference>
<evidence type="ECO:0000256" key="4">
    <source>
        <dbReference type="ARBA" id="ARBA00022771"/>
    </source>
</evidence>
<evidence type="ECO:0000256" key="10">
    <source>
        <dbReference type="PROSITE-ProRule" id="PRU00042"/>
    </source>
</evidence>
<reference evidence="12 13" key="1">
    <citation type="submission" date="2017-04" db="EMBL/GenBank/DDBJ databases">
        <title>Draft genome of the yeast Clavispora lusitaniae type strain CBS 6936.</title>
        <authorList>
            <person name="Durrens P."/>
            <person name="Klopp C."/>
            <person name="Biteau N."/>
            <person name="Fitton-Ouhabi V."/>
            <person name="Dementhon K."/>
            <person name="Accoceberry I."/>
            <person name="Sherman D.J."/>
            <person name="Noel T."/>
        </authorList>
    </citation>
    <scope>NUCLEOTIDE SEQUENCE [LARGE SCALE GENOMIC DNA]</scope>
    <source>
        <strain evidence="12 13">CBS 6936</strain>
    </source>
</reference>
<keyword evidence="8" id="KW-0804">Transcription</keyword>
<evidence type="ECO:0000313" key="12">
    <source>
        <dbReference type="EMBL" id="OVF09952.1"/>
    </source>
</evidence>
<feature type="domain" description="C2H2-type" evidence="11">
    <location>
        <begin position="179"/>
        <end position="206"/>
    </location>
</feature>
<dbReference type="SUPFAM" id="SSF57667">
    <property type="entry name" value="beta-beta-alpha zinc fingers"/>
    <property type="match status" value="2"/>
</dbReference>
<dbReference type="GO" id="GO:0000978">
    <property type="term" value="F:RNA polymerase II cis-regulatory region sequence-specific DNA binding"/>
    <property type="evidence" value="ECO:0007669"/>
    <property type="project" value="TreeGrafter"/>
</dbReference>
<evidence type="ECO:0000313" key="13">
    <source>
        <dbReference type="Proteomes" id="UP000195602"/>
    </source>
</evidence>
<dbReference type="FunFam" id="3.30.160.60:FF:000646">
    <property type="entry name" value="Myeloid zinc finger 1"/>
    <property type="match status" value="1"/>
</dbReference>
<dbReference type="InterPro" id="IPR036236">
    <property type="entry name" value="Znf_C2H2_sf"/>
</dbReference>
<evidence type="ECO:0000256" key="3">
    <source>
        <dbReference type="ARBA" id="ARBA00022737"/>
    </source>
</evidence>
<comment type="subcellular location">
    <subcellularLocation>
        <location evidence="1">Nucleus</location>
    </subcellularLocation>
</comment>
<comment type="caution">
    <text evidence="12">The sequence shown here is derived from an EMBL/GenBank/DDBJ whole genome shotgun (WGS) entry which is preliminary data.</text>
</comment>
<dbReference type="Gene3D" id="3.30.160.60">
    <property type="entry name" value="Classic Zinc Finger"/>
    <property type="match status" value="3"/>
</dbReference>
<dbReference type="FunFam" id="3.30.160.60:FF:000145">
    <property type="entry name" value="Zinc finger protein 574"/>
    <property type="match status" value="1"/>
</dbReference>